<dbReference type="OrthoDB" id="9815506at2"/>
<evidence type="ECO:0000256" key="12">
    <source>
        <dbReference type="ARBA" id="ARBA00052467"/>
    </source>
</evidence>
<dbReference type="GO" id="GO:0044550">
    <property type="term" value="P:secondary metabolite biosynthetic process"/>
    <property type="evidence" value="ECO:0007669"/>
    <property type="project" value="TreeGrafter"/>
</dbReference>
<dbReference type="EMBL" id="LM995447">
    <property type="protein sequence ID" value="CDZ24683.1"/>
    <property type="molecule type" value="Genomic_DNA"/>
</dbReference>
<evidence type="ECO:0000256" key="9">
    <source>
        <dbReference type="ARBA" id="ARBA00023315"/>
    </source>
</evidence>
<organism evidence="17 18">
    <name type="scientific">[Clostridium] cellulosi</name>
    <dbReference type="NCBI Taxonomy" id="29343"/>
    <lineage>
        <taxon>Bacteria</taxon>
        <taxon>Bacillati</taxon>
        <taxon>Bacillota</taxon>
        <taxon>Clostridia</taxon>
        <taxon>Eubacteriales</taxon>
        <taxon>Oscillospiraceae</taxon>
        <taxon>Oscillospiraceae incertae sedis</taxon>
    </lineage>
</organism>
<dbReference type="GO" id="GO:0006633">
    <property type="term" value="P:fatty acid biosynthetic process"/>
    <property type="evidence" value="ECO:0007669"/>
    <property type="project" value="UniProtKB-UniRule"/>
</dbReference>
<comment type="subunit">
    <text evidence="14">Homodimer.</text>
</comment>
<comment type="function">
    <text evidence="14">Catalyzes the condensation reaction of fatty acid synthesis by the addition to an acyl acceptor of two carbons from malonyl-ACP. Catalyzes the first condensation reaction which initiates fatty acid synthesis and may therefore play a role in governing the total rate of fatty acid production. Possesses both acetoacetyl-ACP synthase and acetyl transacylase activities. Its substrate specificity determines the biosynthesis of branched-chain and/or straight-chain of fatty acids.</text>
</comment>
<name>A0A078KQG1_9FIRM</name>
<feature type="domain" description="Beta-ketoacyl-[acyl-carrier-protein] synthase III C-terminal" evidence="15">
    <location>
        <begin position="241"/>
        <end position="329"/>
    </location>
</feature>
<dbReference type="UniPathway" id="UPA00094"/>
<keyword evidence="5 14" id="KW-0808">Transferase</keyword>
<keyword evidence="18" id="KW-1185">Reference proteome</keyword>
<evidence type="ECO:0000256" key="5">
    <source>
        <dbReference type="ARBA" id="ARBA00022679"/>
    </source>
</evidence>
<evidence type="ECO:0000256" key="11">
    <source>
        <dbReference type="ARBA" id="ARBA00052407"/>
    </source>
</evidence>
<dbReference type="CDD" id="cd00830">
    <property type="entry name" value="KAS_III"/>
    <property type="match status" value="1"/>
</dbReference>
<dbReference type="InterPro" id="IPR016039">
    <property type="entry name" value="Thiolase-like"/>
</dbReference>
<dbReference type="FunFam" id="3.40.47.10:FF:000004">
    <property type="entry name" value="3-oxoacyl-[acyl-carrier-protein] synthase 3"/>
    <property type="match status" value="1"/>
</dbReference>
<comment type="pathway">
    <text evidence="1 14">Lipid metabolism; fatty acid biosynthesis.</text>
</comment>
<keyword evidence="9 14" id="KW-0012">Acyltransferase</keyword>
<evidence type="ECO:0000259" key="15">
    <source>
        <dbReference type="Pfam" id="PF08541"/>
    </source>
</evidence>
<comment type="catalytic activity">
    <reaction evidence="11">
        <text>(2S)-2-methylbutanoyl-CoA + malonyl-[ACP] + H(+) = (4S)-4-methyl-3-oxohexanoyl-[ACP] + CO2 + CoA</text>
        <dbReference type="Rhea" id="RHEA:42276"/>
        <dbReference type="Rhea" id="RHEA-COMP:9623"/>
        <dbReference type="Rhea" id="RHEA-COMP:17148"/>
        <dbReference type="ChEBI" id="CHEBI:15378"/>
        <dbReference type="ChEBI" id="CHEBI:16526"/>
        <dbReference type="ChEBI" id="CHEBI:57287"/>
        <dbReference type="ChEBI" id="CHEBI:78449"/>
        <dbReference type="ChEBI" id="CHEBI:88166"/>
        <dbReference type="ChEBI" id="CHEBI:167462"/>
        <dbReference type="EC" id="2.3.1.300"/>
    </reaction>
    <physiologicalReaction direction="left-to-right" evidence="11">
        <dbReference type="Rhea" id="RHEA:42277"/>
    </physiologicalReaction>
</comment>
<dbReference type="KEGG" id="ccel:CCDG5_1573"/>
<comment type="similarity">
    <text evidence="2 14">Belongs to the thiolase-like superfamily. FabH family.</text>
</comment>
<dbReference type="NCBIfam" id="NF006829">
    <property type="entry name" value="PRK09352.1"/>
    <property type="match status" value="1"/>
</dbReference>
<dbReference type="Gene3D" id="3.40.47.10">
    <property type="match status" value="1"/>
</dbReference>
<feature type="active site" evidence="14">
    <location>
        <position position="112"/>
    </location>
</feature>
<feature type="domain" description="Beta-ketoacyl-[acyl-carrier-protein] synthase III N-terminal" evidence="16">
    <location>
        <begin position="107"/>
        <end position="178"/>
    </location>
</feature>
<evidence type="ECO:0000256" key="7">
    <source>
        <dbReference type="ARBA" id="ARBA00023098"/>
    </source>
</evidence>
<dbReference type="GO" id="GO:0004315">
    <property type="term" value="F:3-oxoacyl-[acyl-carrier-protein] synthase activity"/>
    <property type="evidence" value="ECO:0007669"/>
    <property type="project" value="InterPro"/>
</dbReference>
<dbReference type="Pfam" id="PF08545">
    <property type="entry name" value="ACP_syn_III"/>
    <property type="match status" value="1"/>
</dbReference>
<dbReference type="PANTHER" id="PTHR34069:SF2">
    <property type="entry name" value="BETA-KETOACYL-[ACYL-CARRIER-PROTEIN] SYNTHASE III"/>
    <property type="match status" value="1"/>
</dbReference>
<dbReference type="GO" id="GO:0033818">
    <property type="term" value="F:beta-ketoacyl-acyl-carrier-protein synthase III activity"/>
    <property type="evidence" value="ECO:0007669"/>
    <property type="project" value="UniProtKB-UniRule"/>
</dbReference>
<keyword evidence="6 14" id="KW-0276">Fatty acid metabolism</keyword>
<dbReference type="InterPro" id="IPR013747">
    <property type="entry name" value="ACP_syn_III_C"/>
</dbReference>
<dbReference type="SUPFAM" id="SSF53901">
    <property type="entry name" value="Thiolase-like"/>
    <property type="match status" value="1"/>
</dbReference>
<dbReference type="HOGENOM" id="CLU_039592_3_1_9"/>
<dbReference type="AlphaFoldDB" id="A0A078KQG1"/>
<evidence type="ECO:0000256" key="14">
    <source>
        <dbReference type="HAMAP-Rule" id="MF_01815"/>
    </source>
</evidence>
<dbReference type="PANTHER" id="PTHR34069">
    <property type="entry name" value="3-OXOACYL-[ACYL-CARRIER-PROTEIN] SYNTHASE 3"/>
    <property type="match status" value="1"/>
</dbReference>
<keyword evidence="4 14" id="KW-0444">Lipid biosynthesis</keyword>
<keyword evidence="8 14" id="KW-0275">Fatty acid biosynthesis</keyword>
<proteinExistence type="inferred from homology"/>
<feature type="region of interest" description="ACP-binding" evidence="14">
    <location>
        <begin position="257"/>
        <end position="261"/>
    </location>
</feature>
<evidence type="ECO:0000256" key="1">
    <source>
        <dbReference type="ARBA" id="ARBA00005194"/>
    </source>
</evidence>
<evidence type="ECO:0000256" key="2">
    <source>
        <dbReference type="ARBA" id="ARBA00008642"/>
    </source>
</evidence>
<evidence type="ECO:0000256" key="8">
    <source>
        <dbReference type="ARBA" id="ARBA00023160"/>
    </source>
</evidence>
<comment type="catalytic activity">
    <reaction evidence="10">
        <text>malonyl-[ACP] + acetyl-CoA + H(+) = 3-oxobutanoyl-[ACP] + CO2 + CoA</text>
        <dbReference type="Rhea" id="RHEA:12080"/>
        <dbReference type="Rhea" id="RHEA-COMP:9623"/>
        <dbReference type="Rhea" id="RHEA-COMP:9625"/>
        <dbReference type="ChEBI" id="CHEBI:15378"/>
        <dbReference type="ChEBI" id="CHEBI:16526"/>
        <dbReference type="ChEBI" id="CHEBI:57287"/>
        <dbReference type="ChEBI" id="CHEBI:57288"/>
        <dbReference type="ChEBI" id="CHEBI:78449"/>
        <dbReference type="ChEBI" id="CHEBI:78450"/>
        <dbReference type="EC" id="2.3.1.180"/>
    </reaction>
    <physiologicalReaction direction="left-to-right" evidence="10">
        <dbReference type="Rhea" id="RHEA:12081"/>
    </physiologicalReaction>
</comment>
<accession>A0A078KQG1</accession>
<protein>
    <recommendedName>
        <fullName evidence="14">Beta-ketoacyl-[acyl-carrier-protein] synthase III</fullName>
        <shortName evidence="14">Beta-ketoacyl-ACP synthase III</shortName>
        <shortName evidence="14">KAS III</shortName>
        <ecNumber evidence="14">2.3.1.180</ecNumber>
    </recommendedName>
    <alternativeName>
        <fullName evidence="14">3-oxoacyl-[acyl-carrier-protein] synthase 3</fullName>
    </alternativeName>
    <alternativeName>
        <fullName evidence="14">3-oxoacyl-[acyl-carrier-protein] synthase III</fullName>
    </alternativeName>
</protein>
<keyword evidence="7 14" id="KW-0443">Lipid metabolism</keyword>
<reference evidence="18" key="1">
    <citation type="submission" date="2014-07" db="EMBL/GenBank/DDBJ databases">
        <authorList>
            <person name="Wibberg D."/>
        </authorList>
    </citation>
    <scope>NUCLEOTIDE SEQUENCE [LARGE SCALE GENOMIC DNA]</scope>
    <source>
        <strain evidence="18">DG5</strain>
    </source>
</reference>
<comment type="domain">
    <text evidence="14">The last Arg residue of the ACP-binding site is essential for the weak association between ACP/AcpP and FabH.</text>
</comment>
<keyword evidence="3 14" id="KW-0963">Cytoplasm</keyword>
<evidence type="ECO:0000256" key="10">
    <source>
        <dbReference type="ARBA" id="ARBA00051096"/>
    </source>
</evidence>
<dbReference type="Pfam" id="PF08541">
    <property type="entry name" value="ACP_syn_III_C"/>
    <property type="match status" value="1"/>
</dbReference>
<dbReference type="STRING" id="29343.CCDG5_1573"/>
<dbReference type="HAMAP" id="MF_01815">
    <property type="entry name" value="FabH"/>
    <property type="match status" value="1"/>
</dbReference>
<dbReference type="EC" id="2.3.1.180" evidence="14"/>
<dbReference type="PATRIC" id="fig|29343.3.peg.1658"/>
<comment type="catalytic activity">
    <reaction evidence="12">
        <text>2-methylpropanoyl-CoA + malonyl-[ACP] + H(+) = 4-methyl-3-oxopentanoyl-[ACP] + CO2 + CoA</text>
        <dbReference type="Rhea" id="RHEA:42268"/>
        <dbReference type="Rhea" id="RHEA-COMP:9623"/>
        <dbReference type="Rhea" id="RHEA-COMP:9940"/>
        <dbReference type="ChEBI" id="CHEBI:15378"/>
        <dbReference type="ChEBI" id="CHEBI:16526"/>
        <dbReference type="ChEBI" id="CHEBI:57287"/>
        <dbReference type="ChEBI" id="CHEBI:57338"/>
        <dbReference type="ChEBI" id="CHEBI:78449"/>
        <dbReference type="ChEBI" id="CHEBI:78820"/>
        <dbReference type="EC" id="2.3.1.300"/>
    </reaction>
    <physiologicalReaction direction="left-to-right" evidence="12">
        <dbReference type="Rhea" id="RHEA:42269"/>
    </physiologicalReaction>
</comment>
<gene>
    <name evidence="14 17" type="primary">fabH</name>
    <name evidence="17" type="ORF">CCDG5_1573</name>
</gene>
<evidence type="ECO:0000256" key="6">
    <source>
        <dbReference type="ARBA" id="ARBA00022832"/>
    </source>
</evidence>
<evidence type="ECO:0000256" key="4">
    <source>
        <dbReference type="ARBA" id="ARBA00022516"/>
    </source>
</evidence>
<comment type="subcellular location">
    <subcellularLocation>
        <location evidence="14">Cytoplasm</location>
    </subcellularLocation>
</comment>
<feature type="active site" evidence="14">
    <location>
        <position position="286"/>
    </location>
</feature>
<comment type="catalytic activity">
    <reaction evidence="13">
        <text>3-methylbutanoyl-CoA + malonyl-[ACP] + H(+) = 5-methyl-3-oxohexanoyl-[ACP] + CO2 + CoA</text>
        <dbReference type="Rhea" id="RHEA:42272"/>
        <dbReference type="Rhea" id="RHEA-COMP:9623"/>
        <dbReference type="Rhea" id="RHEA-COMP:9941"/>
        <dbReference type="ChEBI" id="CHEBI:15378"/>
        <dbReference type="ChEBI" id="CHEBI:16526"/>
        <dbReference type="ChEBI" id="CHEBI:57287"/>
        <dbReference type="ChEBI" id="CHEBI:57345"/>
        <dbReference type="ChEBI" id="CHEBI:78449"/>
        <dbReference type="ChEBI" id="CHEBI:78822"/>
        <dbReference type="EC" id="2.3.1.300"/>
    </reaction>
    <physiologicalReaction direction="left-to-right" evidence="13">
        <dbReference type="Rhea" id="RHEA:42273"/>
    </physiologicalReaction>
</comment>
<evidence type="ECO:0000313" key="17">
    <source>
        <dbReference type="EMBL" id="CDZ24683.1"/>
    </source>
</evidence>
<dbReference type="GO" id="GO:0005737">
    <property type="term" value="C:cytoplasm"/>
    <property type="evidence" value="ECO:0007669"/>
    <property type="project" value="UniProtKB-SubCell"/>
</dbReference>
<dbReference type="Proteomes" id="UP000032431">
    <property type="component" value="Chromosome I"/>
</dbReference>
<keyword evidence="14" id="KW-0511">Multifunctional enzyme</keyword>
<evidence type="ECO:0000256" key="3">
    <source>
        <dbReference type="ARBA" id="ARBA00022490"/>
    </source>
</evidence>
<feature type="active site" evidence="14">
    <location>
        <position position="256"/>
    </location>
</feature>
<evidence type="ECO:0000259" key="16">
    <source>
        <dbReference type="Pfam" id="PF08545"/>
    </source>
</evidence>
<dbReference type="NCBIfam" id="TIGR00747">
    <property type="entry name" value="fabH"/>
    <property type="match status" value="1"/>
</dbReference>
<evidence type="ECO:0000313" key="18">
    <source>
        <dbReference type="Proteomes" id="UP000032431"/>
    </source>
</evidence>
<dbReference type="InterPro" id="IPR013751">
    <property type="entry name" value="ACP_syn_III_N"/>
</dbReference>
<sequence length="329" mass="35646">MTGVLIAGTGMYVPSQVVTNDDMAKIVDTSDEWISQRTGIRERRISKGETNSYMGTRAAKQAMDNAGVNGAELDMIIGCTCTPDYFYPSMACIIQNELDAGNAFCWDLNAACTGFIYALDVAQHYLAMGKKNILIVCSEVMSKQLDFSDRSTCVLFGDGAAAVVLQPADKLYASYLKSEGSLGGHIVSTALKPRGVYATDKDNPEYTKFENTHKHYIRMSGSDVYRFAVKAMPEALIGACESACVDVEDVDLIIPHQANLRIIETAAKRLGIGMEKMYVNVDKYGNTSCVSIPLSLAELASKGKLKRGDKLALVGFGAGLTYGSVVLEW</sequence>
<dbReference type="InterPro" id="IPR004655">
    <property type="entry name" value="FabH"/>
</dbReference>
<evidence type="ECO:0000256" key="13">
    <source>
        <dbReference type="ARBA" id="ARBA00052985"/>
    </source>
</evidence>